<dbReference type="Proteomes" id="UP000218432">
    <property type="component" value="Chromosome 2"/>
</dbReference>
<protein>
    <submittedName>
        <fullName evidence="1">Uncharacterized protein</fullName>
    </submittedName>
</protein>
<dbReference type="EMBL" id="AP018112">
    <property type="protein sequence ID" value="BAX61814.1"/>
    <property type="molecule type" value="Genomic_DNA"/>
</dbReference>
<gene>
    <name evidence="1" type="ORF">BSFP_046810</name>
</gene>
<sequence>MIESDLAENLRRASSSFRADRVSFAGARARHRDVSETEYRHLRQEQITMEIIEQSIADGSHPA</sequence>
<evidence type="ECO:0000313" key="2">
    <source>
        <dbReference type="Proteomes" id="UP000218432"/>
    </source>
</evidence>
<evidence type="ECO:0000313" key="1">
    <source>
        <dbReference type="EMBL" id="BAX61814.1"/>
    </source>
</evidence>
<organism evidence="1 2">
    <name type="scientific">Burkholderia stabilis</name>
    <dbReference type="NCBI Taxonomy" id="95485"/>
    <lineage>
        <taxon>Bacteria</taxon>
        <taxon>Pseudomonadati</taxon>
        <taxon>Pseudomonadota</taxon>
        <taxon>Betaproteobacteria</taxon>
        <taxon>Burkholderiales</taxon>
        <taxon>Burkholderiaceae</taxon>
        <taxon>Burkholderia</taxon>
        <taxon>Burkholderia cepacia complex</taxon>
    </lineage>
</organism>
<reference evidence="1 2" key="1">
    <citation type="journal article" date="2017" name="Genome Announc.">
        <title>Complete Genome Sequence of Burkholderia stabilis FERMP-21014.</title>
        <authorList>
            <person name="Konishi K."/>
            <person name="Kumagai T."/>
            <person name="Sakasegawa S."/>
            <person name="Tamura T."/>
        </authorList>
    </citation>
    <scope>NUCLEOTIDE SEQUENCE [LARGE SCALE GENOMIC DNA]</scope>
    <source>
        <strain evidence="1 2">FERMP-21014</strain>
    </source>
</reference>
<name>A0A1Y1BPP5_9BURK</name>
<accession>A0A1Y1BPP5</accession>
<proteinExistence type="predicted"/>
<dbReference type="AlphaFoldDB" id="A0A1Y1BPP5"/>